<dbReference type="Gene3D" id="1.10.10.10">
    <property type="entry name" value="Winged helix-like DNA-binding domain superfamily/Winged helix DNA-binding domain"/>
    <property type="match status" value="2"/>
</dbReference>
<dbReference type="RefSeq" id="WP_168921242.1">
    <property type="nucleotide sequence ID" value="NZ_CP051461.1"/>
</dbReference>
<keyword evidence="4" id="KW-1185">Reference proteome</keyword>
<keyword evidence="2" id="KW-0175">Coiled coil</keyword>
<dbReference type="HAMAP" id="MF_01584">
    <property type="entry name" value="UPF0502"/>
    <property type="match status" value="1"/>
</dbReference>
<dbReference type="SUPFAM" id="SSF46785">
    <property type="entry name" value="Winged helix' DNA-binding domain"/>
    <property type="match status" value="2"/>
</dbReference>
<comment type="similarity">
    <text evidence="1">Belongs to the UPF0502 family.</text>
</comment>
<dbReference type="Pfam" id="PF04337">
    <property type="entry name" value="DUF480"/>
    <property type="match status" value="1"/>
</dbReference>
<evidence type="ECO:0000313" key="3">
    <source>
        <dbReference type="EMBL" id="QJC55364.1"/>
    </source>
</evidence>
<dbReference type="EMBL" id="CP051461">
    <property type="protein sequence ID" value="QJC55364.1"/>
    <property type="molecule type" value="Genomic_DNA"/>
</dbReference>
<dbReference type="KEGG" id="pvac:HC248_00642"/>
<gene>
    <name evidence="3" type="ORF">HC248_00642</name>
</gene>
<dbReference type="InterPro" id="IPR007432">
    <property type="entry name" value="DUF480"/>
</dbReference>
<proteinExistence type="inferred from homology"/>
<dbReference type="PANTHER" id="PTHR38768">
    <property type="entry name" value="UPF0502 PROTEIN YCEH"/>
    <property type="match status" value="1"/>
</dbReference>
<organism evidence="3 4">
    <name type="scientific">Polaromonas vacuolata</name>
    <dbReference type="NCBI Taxonomy" id="37448"/>
    <lineage>
        <taxon>Bacteria</taxon>
        <taxon>Pseudomonadati</taxon>
        <taxon>Pseudomonadota</taxon>
        <taxon>Betaproteobacteria</taxon>
        <taxon>Burkholderiales</taxon>
        <taxon>Comamonadaceae</taxon>
        <taxon>Polaromonas</taxon>
    </lineage>
</organism>
<accession>A0A6H2H6Z0</accession>
<evidence type="ECO:0000313" key="4">
    <source>
        <dbReference type="Proteomes" id="UP000502041"/>
    </source>
</evidence>
<name>A0A6H2H6Z0_9BURK</name>
<dbReference type="Proteomes" id="UP000502041">
    <property type="component" value="Chromosome"/>
</dbReference>
<protein>
    <submittedName>
        <fullName evidence="3">Uncharacterized protein</fullName>
    </submittedName>
</protein>
<dbReference type="AlphaFoldDB" id="A0A6H2H6Z0"/>
<dbReference type="InterPro" id="IPR036390">
    <property type="entry name" value="WH_DNA-bd_sf"/>
</dbReference>
<dbReference type="InterPro" id="IPR036388">
    <property type="entry name" value="WH-like_DNA-bd_sf"/>
</dbReference>
<reference evidence="3 4" key="1">
    <citation type="submission" date="2020-04" db="EMBL/GenBank/DDBJ databases">
        <title>Complete genome of a Psychrophilic, Marine, Gas Vacuolate Bacterium Polaromonas vacuolata KCTC 22033T.</title>
        <authorList>
            <person name="Hwang K."/>
            <person name="Kim K.M."/>
        </authorList>
    </citation>
    <scope>NUCLEOTIDE SEQUENCE [LARGE SCALE GENOMIC DNA]</scope>
    <source>
        <strain evidence="3 4">KCTC 22033</strain>
    </source>
</reference>
<evidence type="ECO:0000256" key="1">
    <source>
        <dbReference type="HAMAP-Rule" id="MF_01584"/>
    </source>
</evidence>
<evidence type="ECO:0000256" key="2">
    <source>
        <dbReference type="SAM" id="Coils"/>
    </source>
</evidence>
<dbReference type="PANTHER" id="PTHR38768:SF1">
    <property type="entry name" value="UPF0502 PROTEIN YCEH"/>
    <property type="match status" value="1"/>
</dbReference>
<feature type="coiled-coil region" evidence="2">
    <location>
        <begin position="184"/>
        <end position="218"/>
    </location>
</feature>
<sequence>MTIRTLTPIEARVLATLMEKARTVPDSYPLSLNTLVLGCNQKSSREPLMEINDDEARQALTSLKTQSLVFEASSSRVPRFEHNFQRGSGSSETQSVVMGLLMLRGPQTPAELRTNGDRWHRFADNAAIEGVLQELQQRGDDGGQPMVQKLPRMPGAREQRWVHLLCGEPDLQALAASLPHKEESSELIARLTALENSVAQLKADNNALRHQLLDISEQLGITFKTGVTTLTS</sequence>